<sequence length="108" mass="12781">MTKRRQKMDLTKIPEVKFIYIVRDKKLDKNYKLNAAKPDEMTGWTEINMAGNDEFIKRQFRSAIRQMKKDENFMANDLELWKKAALVNGKIEIVNELIMTGEDELPEE</sequence>
<proteinExistence type="predicted"/>
<accession>A0A976R5F8</accession>
<evidence type="ECO:0000313" key="1">
    <source>
        <dbReference type="EMBL" id="UPW41486.1"/>
    </source>
</evidence>
<dbReference type="EMBL" id="OM869609">
    <property type="protein sequence ID" value="UPW41486.1"/>
    <property type="molecule type" value="Genomic_DNA"/>
</dbReference>
<organism evidence="1">
    <name type="scientific">Dipodfec virus UA23Rod_1071</name>
    <dbReference type="NCBI Taxonomy" id="2929326"/>
    <lineage>
        <taxon>Viruses</taxon>
        <taxon>Monodnaviria</taxon>
        <taxon>Sangervirae</taxon>
        <taxon>Phixviricota</taxon>
        <taxon>Malgrandaviricetes</taxon>
        <taxon>Petitvirales</taxon>
        <taxon>Microviridae</taxon>
    </lineage>
</organism>
<name>A0A976R5F8_9VIRU</name>
<reference evidence="1" key="1">
    <citation type="submission" date="2022-02" db="EMBL/GenBank/DDBJ databases">
        <title>Towards deciphering the DNA virus diversity associated with rodent species in the families Cricetidae and Heteromyidae.</title>
        <authorList>
            <person name="Lund M."/>
            <person name="Larsen B.B."/>
            <person name="Gryseels S."/>
            <person name="Kraberger S."/>
            <person name="Rowsey D.M."/>
            <person name="Steger L."/>
            <person name="Yule K.M."/>
            <person name="Upham N.S."/>
            <person name="Worobey M."/>
            <person name="Van Doorslaer K."/>
            <person name="Varsani A."/>
        </authorList>
    </citation>
    <scope>NUCLEOTIDE SEQUENCE</scope>
    <source>
        <strain evidence="1">UA23Rod_1071</strain>
    </source>
</reference>
<protein>
    <submittedName>
        <fullName evidence="1">Uncharacterized protein</fullName>
    </submittedName>
</protein>